<name>J4KT22_9GAMM</name>
<keyword evidence="6 9" id="KW-1133">Transmembrane helix</keyword>
<evidence type="ECO:0000256" key="1">
    <source>
        <dbReference type="ARBA" id="ARBA00004167"/>
    </source>
</evidence>
<gene>
    <name evidence="10" type="primary">tatB</name>
    <name evidence="10" type="ORF">NT02SARS_0026</name>
</gene>
<comment type="subcellular location">
    <subcellularLocation>
        <location evidence="1">Membrane</location>
        <topology evidence="1">Single-pass membrane protein</topology>
    </subcellularLocation>
</comment>
<evidence type="ECO:0000256" key="5">
    <source>
        <dbReference type="ARBA" id="ARBA00022927"/>
    </source>
</evidence>
<dbReference type="InterPro" id="IPR018448">
    <property type="entry name" value="TatB"/>
</dbReference>
<keyword evidence="5" id="KW-0653">Protein transport</keyword>
<dbReference type="HOGENOM" id="CLU_086034_1_1_6"/>
<organism evidence="10 11">
    <name type="scientific">SAR86 cluster bacterium SAR86B</name>
    <dbReference type="NCBI Taxonomy" id="1123867"/>
    <lineage>
        <taxon>Bacteria</taxon>
        <taxon>Pseudomonadati</taxon>
        <taxon>Pseudomonadota</taxon>
        <taxon>Gammaproteobacteria</taxon>
        <taxon>SAR86 cluster</taxon>
    </lineage>
</organism>
<keyword evidence="3" id="KW-1003">Cell membrane</keyword>
<keyword evidence="4 9" id="KW-0812">Transmembrane</keyword>
<dbReference type="PANTHER" id="PTHR33162:SF1">
    <property type="entry name" value="SEC-INDEPENDENT PROTEIN TRANSLOCASE PROTEIN TATA, CHLOROPLASTIC"/>
    <property type="match status" value="1"/>
</dbReference>
<dbReference type="PRINTS" id="PR01506">
    <property type="entry name" value="TATBPROTEIN"/>
</dbReference>
<dbReference type="Gene3D" id="1.20.5.3310">
    <property type="match status" value="1"/>
</dbReference>
<dbReference type="GO" id="GO:0043953">
    <property type="term" value="P:protein transport by the Tat complex"/>
    <property type="evidence" value="ECO:0007669"/>
    <property type="project" value="InterPro"/>
</dbReference>
<dbReference type="GO" id="GO:0016020">
    <property type="term" value="C:membrane"/>
    <property type="evidence" value="ECO:0007669"/>
    <property type="project" value="UniProtKB-SubCell"/>
</dbReference>
<dbReference type="PANTHER" id="PTHR33162">
    <property type="entry name" value="SEC-INDEPENDENT PROTEIN TRANSLOCASE PROTEIN TATA, CHLOROPLASTIC"/>
    <property type="match status" value="1"/>
</dbReference>
<protein>
    <submittedName>
        <fullName evidence="10">Twin arginine-targeting protein translocase TatB</fullName>
    </submittedName>
</protein>
<reference evidence="10 11" key="1">
    <citation type="journal article" date="2012" name="ISME J.">
        <title>Genomic insights to SAR86, an abundant and uncultivated marine bacterial lineage.</title>
        <authorList>
            <person name="Dupont C.L."/>
            <person name="Rusch D.B."/>
            <person name="Yooseph S."/>
            <person name="Lombardo M.J."/>
            <person name="Richter R.A."/>
            <person name="Valas R."/>
            <person name="Novotny M."/>
            <person name="Yee-Greenbaum J."/>
            <person name="Selengut J.D."/>
            <person name="Haft D.H."/>
            <person name="Halpern A.L."/>
            <person name="Lasken R.S."/>
            <person name="Nealson K."/>
            <person name="Friedman R."/>
            <person name="Venter J.C."/>
        </authorList>
    </citation>
    <scope>NUCLEOTIDE SEQUENCE [LARGE SCALE GENOMIC DNA]</scope>
</reference>
<evidence type="ECO:0000313" key="11">
    <source>
        <dbReference type="Proteomes" id="UP000010116"/>
    </source>
</evidence>
<evidence type="ECO:0000256" key="6">
    <source>
        <dbReference type="ARBA" id="ARBA00022989"/>
    </source>
</evidence>
<evidence type="ECO:0000256" key="2">
    <source>
        <dbReference type="ARBA" id="ARBA00022448"/>
    </source>
</evidence>
<proteinExistence type="predicted"/>
<evidence type="ECO:0000256" key="8">
    <source>
        <dbReference type="ARBA" id="ARBA00023136"/>
    </source>
</evidence>
<dbReference type="EMBL" id="JH611165">
    <property type="protein sequence ID" value="EJP73699.1"/>
    <property type="molecule type" value="Genomic_DNA"/>
</dbReference>
<evidence type="ECO:0000256" key="7">
    <source>
        <dbReference type="ARBA" id="ARBA00023010"/>
    </source>
</evidence>
<dbReference type="InterPro" id="IPR003369">
    <property type="entry name" value="TatA/B/E"/>
</dbReference>
<dbReference type="NCBIfam" id="TIGR01410">
    <property type="entry name" value="tatB"/>
    <property type="match status" value="1"/>
</dbReference>
<evidence type="ECO:0000256" key="3">
    <source>
        <dbReference type="ARBA" id="ARBA00022475"/>
    </source>
</evidence>
<dbReference type="Proteomes" id="UP000010116">
    <property type="component" value="Unassembled WGS sequence"/>
</dbReference>
<keyword evidence="2" id="KW-0813">Transport</keyword>
<evidence type="ECO:0000256" key="9">
    <source>
        <dbReference type="SAM" id="Phobius"/>
    </source>
</evidence>
<dbReference type="Pfam" id="PF02416">
    <property type="entry name" value="TatA_B_E"/>
    <property type="match status" value="1"/>
</dbReference>
<keyword evidence="8 9" id="KW-0472">Membrane</keyword>
<keyword evidence="7" id="KW-0811">Translocation</keyword>
<sequence length="81" mass="9457">MFQIGFFEILIILIIGIIFVGPQKLPQVIKFFVKTFRTIQKNISAVKDEIESEIKVDEIKQDIHNELKLKELEELDNQNGK</sequence>
<dbReference type="GO" id="GO:0008320">
    <property type="term" value="F:protein transmembrane transporter activity"/>
    <property type="evidence" value="ECO:0007669"/>
    <property type="project" value="InterPro"/>
</dbReference>
<accession>J4KT22</accession>
<dbReference type="AlphaFoldDB" id="J4KT22"/>
<evidence type="ECO:0000313" key="10">
    <source>
        <dbReference type="EMBL" id="EJP73699.1"/>
    </source>
</evidence>
<evidence type="ECO:0000256" key="4">
    <source>
        <dbReference type="ARBA" id="ARBA00022692"/>
    </source>
</evidence>
<feature type="transmembrane region" description="Helical" evidence="9">
    <location>
        <begin position="6"/>
        <end position="22"/>
    </location>
</feature>